<dbReference type="InterPro" id="IPR050784">
    <property type="entry name" value="IAP"/>
</dbReference>
<evidence type="ECO:0000313" key="5">
    <source>
        <dbReference type="EnsemblMetazoa" id="BGLB027301-PA"/>
    </source>
</evidence>
<name>A0A2C9L5L9_BIOGL</name>
<dbReference type="STRING" id="6526.A0A2C9L5L9"/>
<evidence type="ECO:0000313" key="6">
    <source>
        <dbReference type="Proteomes" id="UP000076420"/>
    </source>
</evidence>
<dbReference type="GO" id="GO:0061630">
    <property type="term" value="F:ubiquitin protein ligase activity"/>
    <property type="evidence" value="ECO:0007669"/>
    <property type="project" value="TreeGrafter"/>
</dbReference>
<keyword evidence="1 3" id="KW-0863">Zinc-finger</keyword>
<keyword evidence="1 3" id="KW-0479">Metal-binding</keyword>
<dbReference type="PROSITE" id="PS50089">
    <property type="entry name" value="ZF_RING_2"/>
    <property type="match status" value="1"/>
</dbReference>
<proteinExistence type="predicted"/>
<dbReference type="GO" id="GO:0031398">
    <property type="term" value="P:positive regulation of protein ubiquitination"/>
    <property type="evidence" value="ECO:0007669"/>
    <property type="project" value="TreeGrafter"/>
</dbReference>
<dbReference type="OrthoDB" id="10286929at2759"/>
<evidence type="ECO:0000256" key="1">
    <source>
        <dbReference type="ARBA" id="ARBA00022771"/>
    </source>
</evidence>
<feature type="domain" description="RING-type" evidence="4">
    <location>
        <begin position="550"/>
        <end position="584"/>
    </location>
</feature>
<organism evidence="5 6">
    <name type="scientific">Biomphalaria glabrata</name>
    <name type="common">Bloodfluke planorb</name>
    <name type="synonym">Freshwater snail</name>
    <dbReference type="NCBI Taxonomy" id="6526"/>
    <lineage>
        <taxon>Eukaryota</taxon>
        <taxon>Metazoa</taxon>
        <taxon>Spiralia</taxon>
        <taxon>Lophotrochozoa</taxon>
        <taxon>Mollusca</taxon>
        <taxon>Gastropoda</taxon>
        <taxon>Heterobranchia</taxon>
        <taxon>Euthyneura</taxon>
        <taxon>Panpulmonata</taxon>
        <taxon>Hygrophila</taxon>
        <taxon>Lymnaeoidea</taxon>
        <taxon>Planorbidae</taxon>
        <taxon>Biomphalaria</taxon>
    </lineage>
</organism>
<sequence length="597" mass="66184">MMDTNFYDLDTNNGQCVTMGNGLIISALTDCDESYQCALLSNYVRLNGTLLIQGNGNQITGLHFRTVQDAYGKTYMIHRGVLRVEGGSYSIPGFSVNAFYGGLNTTFFIHHGGVKVMGNGNSINGVVLLDNEDSGAIQNIGFKILGNWNQVMGLKLYDNYNVHKEPQILVDVMGNNNSLDTLKIFKNPQAITKTSVQLSDLVNIYGVGNTTRGVITGLNPNVCSARYPKGHTVVSRDPARKQTNAELIEKIIPMGFEKEKVEDFLAKRNSFGENNVTSEEELVNALLDRDTSQWENQMPLVKQDNQYGNLGVAEEPLSVILEKALALGFEQEKVEELFNKRISRGQSHFKSGEALVNAMLDIDETPPKNPIKSDELVMEQQETRSSKEVNPVKLEPLHGNETSGENLASAISENETDRLLNQMSRNETAPPEMVNEISELGPDRNMPDLSNNYRPDLQNETTNADYPMIDNNEESLNQIIIAQTENPNIVIDTSTASHSNPEEHPSEIITGETQSEHPTCFTTTEVTPSPLNPCLRLKQELEMLKAQRLCKVCRATEACITFVPCGHLVACWDCCFSVGRCPTCLSCIDNIVRTYIC</sequence>
<dbReference type="VEuPathDB" id="VectorBase:BGLB027301"/>
<evidence type="ECO:0000259" key="4">
    <source>
        <dbReference type="PROSITE" id="PS50089"/>
    </source>
</evidence>
<keyword evidence="2" id="KW-0862">Zinc</keyword>
<dbReference type="GO" id="GO:0005737">
    <property type="term" value="C:cytoplasm"/>
    <property type="evidence" value="ECO:0007669"/>
    <property type="project" value="TreeGrafter"/>
</dbReference>
<evidence type="ECO:0000256" key="2">
    <source>
        <dbReference type="ARBA" id="ARBA00022833"/>
    </source>
</evidence>
<dbReference type="GO" id="GO:0043066">
    <property type="term" value="P:negative regulation of apoptotic process"/>
    <property type="evidence" value="ECO:0007669"/>
    <property type="project" value="TreeGrafter"/>
</dbReference>
<dbReference type="Gene3D" id="3.30.40.10">
    <property type="entry name" value="Zinc/RING finger domain, C3HC4 (zinc finger)"/>
    <property type="match status" value="1"/>
</dbReference>
<reference evidence="5" key="1">
    <citation type="submission" date="2020-05" db="UniProtKB">
        <authorList>
            <consortium name="EnsemblMetazoa"/>
        </authorList>
    </citation>
    <scope>IDENTIFICATION</scope>
    <source>
        <strain evidence="5">BB02</strain>
    </source>
</reference>
<dbReference type="Pfam" id="PF13920">
    <property type="entry name" value="zf-C3HC4_3"/>
    <property type="match status" value="1"/>
</dbReference>
<dbReference type="InterPro" id="IPR001841">
    <property type="entry name" value="Znf_RING"/>
</dbReference>
<dbReference type="GO" id="GO:0043027">
    <property type="term" value="F:cysteine-type endopeptidase inhibitor activity involved in apoptotic process"/>
    <property type="evidence" value="ECO:0007669"/>
    <property type="project" value="TreeGrafter"/>
</dbReference>
<dbReference type="AlphaFoldDB" id="A0A2C9L5L9"/>
<dbReference type="InterPro" id="IPR013083">
    <property type="entry name" value="Znf_RING/FYVE/PHD"/>
</dbReference>
<dbReference type="GO" id="GO:0005634">
    <property type="term" value="C:nucleus"/>
    <property type="evidence" value="ECO:0007669"/>
    <property type="project" value="TreeGrafter"/>
</dbReference>
<gene>
    <name evidence="5" type="primary">106079589</name>
</gene>
<dbReference type="VEuPathDB" id="VectorBase:BGLAX_039298"/>
<dbReference type="EnsemblMetazoa" id="BGLB027301-RA">
    <property type="protein sequence ID" value="BGLB027301-PA"/>
    <property type="gene ID" value="BGLB027301"/>
</dbReference>
<dbReference type="KEGG" id="bgt:106079589"/>
<accession>A0A2C9L5L9</accession>
<dbReference type="Gene3D" id="1.10.8.10">
    <property type="entry name" value="DNA helicase RuvA subunit, C-terminal domain"/>
    <property type="match status" value="1"/>
</dbReference>
<dbReference type="Proteomes" id="UP000076420">
    <property type="component" value="Unassembled WGS sequence"/>
</dbReference>
<protein>
    <recommendedName>
        <fullName evidence="4">RING-type domain-containing protein</fullName>
    </recommendedName>
</protein>
<dbReference type="PANTHER" id="PTHR10044:SF139">
    <property type="entry name" value="DEATH-ASSOCIATED INHIBITOR OF APOPTOSIS 2"/>
    <property type="match status" value="1"/>
</dbReference>
<dbReference type="PANTHER" id="PTHR10044">
    <property type="entry name" value="INHIBITOR OF APOPTOSIS"/>
    <property type="match status" value="1"/>
</dbReference>
<dbReference type="GO" id="GO:0051726">
    <property type="term" value="P:regulation of cell cycle"/>
    <property type="evidence" value="ECO:0007669"/>
    <property type="project" value="TreeGrafter"/>
</dbReference>
<evidence type="ECO:0000256" key="3">
    <source>
        <dbReference type="PROSITE-ProRule" id="PRU00175"/>
    </source>
</evidence>
<dbReference type="GO" id="GO:0008270">
    <property type="term" value="F:zinc ion binding"/>
    <property type="evidence" value="ECO:0007669"/>
    <property type="project" value="UniProtKB-KW"/>
</dbReference>